<dbReference type="RefSeq" id="WP_217281033.1">
    <property type="nucleotide sequence ID" value="NZ_CBCSGW010000009.1"/>
</dbReference>
<dbReference type="Proteomes" id="UP000763557">
    <property type="component" value="Unassembled WGS sequence"/>
</dbReference>
<organism evidence="2 3">
    <name type="scientific">Kibdelosporangium persicum</name>
    <dbReference type="NCBI Taxonomy" id="2698649"/>
    <lineage>
        <taxon>Bacteria</taxon>
        <taxon>Bacillati</taxon>
        <taxon>Actinomycetota</taxon>
        <taxon>Actinomycetes</taxon>
        <taxon>Pseudonocardiales</taxon>
        <taxon>Pseudonocardiaceae</taxon>
        <taxon>Kibdelosporangium</taxon>
    </lineage>
</organism>
<dbReference type="PANTHER" id="PTHR36974:SF1">
    <property type="entry name" value="DOXX FAMILY MEMBRANE PROTEIN"/>
    <property type="match status" value="1"/>
</dbReference>
<evidence type="ECO:0000313" key="3">
    <source>
        <dbReference type="Proteomes" id="UP000763557"/>
    </source>
</evidence>
<feature type="transmembrane region" description="Helical" evidence="1">
    <location>
        <begin position="102"/>
        <end position="122"/>
    </location>
</feature>
<protein>
    <submittedName>
        <fullName evidence="2">Membrane protein</fullName>
    </submittedName>
</protein>
<comment type="caution">
    <text evidence="2">The sequence shown here is derived from an EMBL/GenBank/DDBJ whole genome shotgun (WGS) entry which is preliminary data.</text>
</comment>
<evidence type="ECO:0000313" key="2">
    <source>
        <dbReference type="EMBL" id="NRN68017.1"/>
    </source>
</evidence>
<sequence length="176" mass="18595">MFTTLMLLLGPCLGFRLLGALGVGRFATWRVSAAHGLAVMLVATGAAHFAPATVTAIPNHADLVAMVPPFVPFPHLMVYVTGVLELLGALGLVLARTRSMAGVSLAVLFVLMVPANIHAALADVPLGDDPPTPLWFRIPEQILFIAVALWAAGAAHKPWARRILTALRPARTSTPN</sequence>
<dbReference type="EMBL" id="JAAATY010000017">
    <property type="protein sequence ID" value="NRN68017.1"/>
    <property type="molecule type" value="Genomic_DNA"/>
</dbReference>
<evidence type="ECO:0000256" key="1">
    <source>
        <dbReference type="SAM" id="Phobius"/>
    </source>
</evidence>
<accession>A0ABX2F9R3</accession>
<feature type="transmembrane region" description="Helical" evidence="1">
    <location>
        <begin position="76"/>
        <end position="95"/>
    </location>
</feature>
<name>A0ABX2F9R3_9PSEU</name>
<keyword evidence="3" id="KW-1185">Reference proteome</keyword>
<dbReference type="PANTHER" id="PTHR36974">
    <property type="entry name" value="MEMBRANE PROTEIN-RELATED"/>
    <property type="match status" value="1"/>
</dbReference>
<gene>
    <name evidence="2" type="ORF">GC106_52580</name>
</gene>
<keyword evidence="1" id="KW-0812">Transmembrane</keyword>
<keyword evidence="1" id="KW-1133">Transmembrane helix</keyword>
<keyword evidence="1" id="KW-0472">Membrane</keyword>
<proteinExistence type="predicted"/>
<reference evidence="2 3" key="1">
    <citation type="submission" date="2020-01" db="EMBL/GenBank/DDBJ databases">
        <title>Kibdelosporangium persica a novel Actinomycetes from a hot desert in Iran.</title>
        <authorList>
            <person name="Safaei N."/>
            <person name="Zaburannyi N."/>
            <person name="Mueller R."/>
            <person name="Wink J."/>
        </authorList>
    </citation>
    <scope>NUCLEOTIDE SEQUENCE [LARGE SCALE GENOMIC DNA]</scope>
    <source>
        <strain evidence="2 3">4NS15</strain>
    </source>
</reference>
<feature type="transmembrane region" description="Helical" evidence="1">
    <location>
        <begin position="134"/>
        <end position="155"/>
    </location>
</feature>